<evidence type="ECO:0000256" key="1">
    <source>
        <dbReference type="SAM" id="Phobius"/>
    </source>
</evidence>
<sequence>MSDIFIQLLYLFIILSIIIGIVILFTGKILKLKKLRHKNIGIITYVAILLIATIITPFLPEKLHNNQIKVMKEPISNSEMSLYELAHKGNFSTVAEKYLIKSWSFPISNERVKLTFSGDSYINYDIGISKTDKVEVRYYRTPIIINGHIEVSISEDVSISHVLMKDNNLQIQNPNEQTISIVGMTNEFPFTPYSFKETLDKEGVTEEFTVDDDDTSFLGGTSVSGGDSLMYILVPKNVSIDLDEEEFE</sequence>
<dbReference type="Proteomes" id="UP001275315">
    <property type="component" value="Unassembled WGS sequence"/>
</dbReference>
<evidence type="ECO:0000313" key="3">
    <source>
        <dbReference type="Proteomes" id="UP001275315"/>
    </source>
</evidence>
<reference evidence="2 3" key="1">
    <citation type="submission" date="2023-10" db="EMBL/GenBank/DDBJ databases">
        <title>Virgibacillus soli CC-YMP-6 genome.</title>
        <authorList>
            <person name="Miliotis G."/>
            <person name="Sengupta P."/>
            <person name="Hameed A."/>
            <person name="Chuvochina M."/>
            <person name="Mcdonagh F."/>
            <person name="Simpson A.C."/>
            <person name="Singh N.K."/>
            <person name="Rekha P.D."/>
            <person name="Raman K."/>
            <person name="Hugenholtz P."/>
            <person name="Venkateswaran K."/>
        </authorList>
    </citation>
    <scope>NUCLEOTIDE SEQUENCE [LARGE SCALE GENOMIC DNA]</scope>
    <source>
        <strain evidence="2 3">CC-YMP-6</strain>
    </source>
</reference>
<organism evidence="2 3">
    <name type="scientific">Paracerasibacillus soli</name>
    <dbReference type="NCBI Taxonomy" id="480284"/>
    <lineage>
        <taxon>Bacteria</taxon>
        <taxon>Bacillati</taxon>
        <taxon>Bacillota</taxon>
        <taxon>Bacilli</taxon>
        <taxon>Bacillales</taxon>
        <taxon>Bacillaceae</taxon>
        <taxon>Paracerasibacillus</taxon>
    </lineage>
</organism>
<evidence type="ECO:0000313" key="2">
    <source>
        <dbReference type="EMBL" id="MDY0410298.1"/>
    </source>
</evidence>
<keyword evidence="1" id="KW-0472">Membrane</keyword>
<dbReference type="RefSeq" id="WP_320381176.1">
    <property type="nucleotide sequence ID" value="NZ_JAWDIQ010000003.1"/>
</dbReference>
<keyword evidence="1" id="KW-0812">Transmembrane</keyword>
<name>A0ABU5CV94_9BACI</name>
<gene>
    <name evidence="2" type="ORF">RWD45_19285</name>
</gene>
<keyword evidence="3" id="KW-1185">Reference proteome</keyword>
<feature type="transmembrane region" description="Helical" evidence="1">
    <location>
        <begin position="6"/>
        <end position="27"/>
    </location>
</feature>
<accession>A0ABU5CV94</accession>
<evidence type="ECO:0008006" key="4">
    <source>
        <dbReference type="Google" id="ProtNLM"/>
    </source>
</evidence>
<keyword evidence="1" id="KW-1133">Transmembrane helix</keyword>
<protein>
    <recommendedName>
        <fullName evidence="4">Cell wall-active antibiotics response LiaF-like C-terminal domain-containing protein</fullName>
    </recommendedName>
</protein>
<feature type="transmembrane region" description="Helical" evidence="1">
    <location>
        <begin position="39"/>
        <end position="59"/>
    </location>
</feature>
<comment type="caution">
    <text evidence="2">The sequence shown here is derived from an EMBL/GenBank/DDBJ whole genome shotgun (WGS) entry which is preliminary data.</text>
</comment>
<dbReference type="EMBL" id="JAWDIQ010000003">
    <property type="protein sequence ID" value="MDY0410298.1"/>
    <property type="molecule type" value="Genomic_DNA"/>
</dbReference>
<proteinExistence type="predicted"/>